<protein>
    <submittedName>
        <fullName evidence="1">Uncharacterized protein</fullName>
    </submittedName>
</protein>
<reference evidence="1 2" key="1">
    <citation type="journal article" date="2021" name="Plant Biotechnol. J.">
        <title>Multi-omics assisted identification of the key and species-specific regulatory components of drought-tolerant mechanisms in Gossypium stocksii.</title>
        <authorList>
            <person name="Yu D."/>
            <person name="Ke L."/>
            <person name="Zhang D."/>
            <person name="Wu Y."/>
            <person name="Sun Y."/>
            <person name="Mei J."/>
            <person name="Sun J."/>
            <person name="Sun Y."/>
        </authorList>
    </citation>
    <scope>NUCLEOTIDE SEQUENCE [LARGE SCALE GENOMIC DNA]</scope>
    <source>
        <strain evidence="2">cv. E1</strain>
        <tissue evidence="1">Leaf</tissue>
    </source>
</reference>
<sequence length="73" mass="8596">MVLPLKRKDLQDIQDGSHKSRNLLYGTNYSYCRTRMKLFIQANDYKVWRILTNGPSIPIKRVESVIIPKEESE</sequence>
<dbReference type="Proteomes" id="UP000828251">
    <property type="component" value="Unassembled WGS sequence"/>
</dbReference>
<organism evidence="1 2">
    <name type="scientific">Gossypium stocksii</name>
    <dbReference type="NCBI Taxonomy" id="47602"/>
    <lineage>
        <taxon>Eukaryota</taxon>
        <taxon>Viridiplantae</taxon>
        <taxon>Streptophyta</taxon>
        <taxon>Embryophyta</taxon>
        <taxon>Tracheophyta</taxon>
        <taxon>Spermatophyta</taxon>
        <taxon>Magnoliopsida</taxon>
        <taxon>eudicotyledons</taxon>
        <taxon>Gunneridae</taxon>
        <taxon>Pentapetalae</taxon>
        <taxon>rosids</taxon>
        <taxon>malvids</taxon>
        <taxon>Malvales</taxon>
        <taxon>Malvaceae</taxon>
        <taxon>Malvoideae</taxon>
        <taxon>Gossypium</taxon>
    </lineage>
</organism>
<dbReference type="AlphaFoldDB" id="A0A9D4A1F1"/>
<proteinExistence type="predicted"/>
<evidence type="ECO:0000313" key="1">
    <source>
        <dbReference type="EMBL" id="KAH1082971.1"/>
    </source>
</evidence>
<keyword evidence="2" id="KW-1185">Reference proteome</keyword>
<name>A0A9D4A1F1_9ROSI</name>
<dbReference type="EMBL" id="JAIQCV010000007">
    <property type="protein sequence ID" value="KAH1082971.1"/>
    <property type="molecule type" value="Genomic_DNA"/>
</dbReference>
<evidence type="ECO:0000313" key="2">
    <source>
        <dbReference type="Proteomes" id="UP000828251"/>
    </source>
</evidence>
<accession>A0A9D4A1F1</accession>
<comment type="caution">
    <text evidence="1">The sequence shown here is derived from an EMBL/GenBank/DDBJ whole genome shotgun (WGS) entry which is preliminary data.</text>
</comment>
<gene>
    <name evidence="1" type="ORF">J1N35_022732</name>
</gene>